<dbReference type="PANTHER" id="PTHR39474:SF1">
    <property type="entry name" value="FUNGAL SPECIFIC TRANSCRIPTION FACTOR"/>
    <property type="match status" value="1"/>
</dbReference>
<dbReference type="EMBL" id="JAWWNJ010000026">
    <property type="protein sequence ID" value="KAK7029863.1"/>
    <property type="molecule type" value="Genomic_DNA"/>
</dbReference>
<organism evidence="2 3">
    <name type="scientific">Favolaschia claudopus</name>
    <dbReference type="NCBI Taxonomy" id="2862362"/>
    <lineage>
        <taxon>Eukaryota</taxon>
        <taxon>Fungi</taxon>
        <taxon>Dikarya</taxon>
        <taxon>Basidiomycota</taxon>
        <taxon>Agaricomycotina</taxon>
        <taxon>Agaricomycetes</taxon>
        <taxon>Agaricomycetidae</taxon>
        <taxon>Agaricales</taxon>
        <taxon>Marasmiineae</taxon>
        <taxon>Mycenaceae</taxon>
        <taxon>Favolaschia</taxon>
    </lineage>
</organism>
<evidence type="ECO:0000313" key="2">
    <source>
        <dbReference type="EMBL" id="KAK7029863.1"/>
    </source>
</evidence>
<dbReference type="Proteomes" id="UP001362999">
    <property type="component" value="Unassembled WGS sequence"/>
</dbReference>
<proteinExistence type="predicted"/>
<protein>
    <submittedName>
        <fullName evidence="2">Fungal-specific transcription protein</fullName>
    </submittedName>
</protein>
<keyword evidence="3" id="KW-1185">Reference proteome</keyword>
<feature type="region of interest" description="Disordered" evidence="1">
    <location>
        <begin position="1"/>
        <end position="52"/>
    </location>
</feature>
<feature type="compositionally biased region" description="Polar residues" evidence="1">
    <location>
        <begin position="1"/>
        <end position="11"/>
    </location>
</feature>
<evidence type="ECO:0000313" key="3">
    <source>
        <dbReference type="Proteomes" id="UP001362999"/>
    </source>
</evidence>
<comment type="caution">
    <text evidence="2">The sequence shown here is derived from an EMBL/GenBank/DDBJ whole genome shotgun (WGS) entry which is preliminary data.</text>
</comment>
<dbReference type="PANTHER" id="PTHR39474">
    <property type="entry name" value="UNNAMED PRODUCT"/>
    <property type="match status" value="1"/>
</dbReference>
<name>A0AAW0BU10_9AGAR</name>
<gene>
    <name evidence="2" type="ORF">R3P38DRAFT_3266719</name>
</gene>
<reference evidence="2 3" key="1">
    <citation type="journal article" date="2024" name="J Genomics">
        <title>Draft genome sequencing and assembly of Favolaschia claudopus CIRM-BRFM 2984 isolated from oak limbs.</title>
        <authorList>
            <person name="Navarro D."/>
            <person name="Drula E."/>
            <person name="Chaduli D."/>
            <person name="Cazenave R."/>
            <person name="Ahrendt S."/>
            <person name="Wang J."/>
            <person name="Lipzen A."/>
            <person name="Daum C."/>
            <person name="Barry K."/>
            <person name="Grigoriev I.V."/>
            <person name="Favel A."/>
            <person name="Rosso M.N."/>
            <person name="Martin F."/>
        </authorList>
    </citation>
    <scope>NUCLEOTIDE SEQUENCE [LARGE SCALE GENOMIC DNA]</scope>
    <source>
        <strain evidence="2 3">CIRM-BRFM 2984</strain>
    </source>
</reference>
<sequence length="112" mass="11768">MASQSASNPNVADSFDPQPAVQSERLLLTESGESGAPSGESIPKLQPGGPAVKLDDLGPLVVNSDGTLSRIANWSTLTEAERANTIRVLSKRNKIRLANEEQKLQTGVADAS</sequence>
<dbReference type="AlphaFoldDB" id="A0AAW0BU10"/>
<feature type="compositionally biased region" description="Low complexity" evidence="1">
    <location>
        <begin position="30"/>
        <end position="41"/>
    </location>
</feature>
<accession>A0AAW0BU10</accession>
<evidence type="ECO:0000256" key="1">
    <source>
        <dbReference type="SAM" id="MobiDB-lite"/>
    </source>
</evidence>